<dbReference type="PANTHER" id="PTHR13030">
    <property type="entry name" value="NUDIX HYDROLASE"/>
    <property type="match status" value="1"/>
</dbReference>
<organism evidence="1 2">
    <name type="scientific">Trichinella nelsoni</name>
    <dbReference type="NCBI Taxonomy" id="6336"/>
    <lineage>
        <taxon>Eukaryota</taxon>
        <taxon>Metazoa</taxon>
        <taxon>Ecdysozoa</taxon>
        <taxon>Nematoda</taxon>
        <taxon>Enoplea</taxon>
        <taxon>Dorylaimia</taxon>
        <taxon>Trichinellida</taxon>
        <taxon>Trichinellidae</taxon>
        <taxon>Trichinella</taxon>
    </lineage>
</organism>
<gene>
    <name evidence="1" type="primary">NUDT9</name>
    <name evidence="1" type="ORF">T07_2190</name>
</gene>
<dbReference type="OrthoDB" id="336747at2759"/>
<dbReference type="EMBL" id="JYDL01000070">
    <property type="protein sequence ID" value="KRX18654.1"/>
    <property type="molecule type" value="Genomic_DNA"/>
</dbReference>
<keyword evidence="2" id="KW-1185">Reference proteome</keyword>
<dbReference type="InterPro" id="IPR039989">
    <property type="entry name" value="NUDT9"/>
</dbReference>
<evidence type="ECO:0000313" key="2">
    <source>
        <dbReference type="Proteomes" id="UP000054630"/>
    </source>
</evidence>
<reference evidence="1 2" key="1">
    <citation type="submission" date="2015-01" db="EMBL/GenBank/DDBJ databases">
        <title>Evolution of Trichinella species and genotypes.</title>
        <authorList>
            <person name="Korhonen P.K."/>
            <person name="Edoardo P."/>
            <person name="Giuseppe L.R."/>
            <person name="Gasser R.B."/>
        </authorList>
    </citation>
    <scope>NUCLEOTIDE SEQUENCE [LARGE SCALE GENOMIC DNA]</scope>
    <source>
        <strain evidence="1">ISS37</strain>
    </source>
</reference>
<accession>A0A0V0RVZ7</accession>
<dbReference type="SUPFAM" id="SSF55811">
    <property type="entry name" value="Nudix"/>
    <property type="match status" value="1"/>
</dbReference>
<dbReference type="STRING" id="6336.A0A0V0RVZ7"/>
<proteinExistence type="predicted"/>
<dbReference type="InterPro" id="IPR015797">
    <property type="entry name" value="NUDIX_hydrolase-like_dom_sf"/>
</dbReference>
<comment type="caution">
    <text evidence="1">The sequence shown here is derived from an EMBL/GenBank/DDBJ whole genome shotgun (WGS) entry which is preliminary data.</text>
</comment>
<dbReference type="Gene3D" id="3.90.79.10">
    <property type="entry name" value="Nucleoside Triphosphate Pyrophosphohydrolase"/>
    <property type="match status" value="1"/>
</dbReference>
<evidence type="ECO:0000313" key="1">
    <source>
        <dbReference type="EMBL" id="KRX18654.1"/>
    </source>
</evidence>
<name>A0A0V0RVZ7_9BILA</name>
<sequence length="315" mass="35543">MPTITLFDRVRKLHTKAILRPCKVTQRKASKALFKEAKQNKCCCSGNYPGSELQRVTVPNEKIAWEVPFDEYKPLEYSAVSASVNICGTVEAETDPIDLFFTSQCVHSIQFNSTSDDGFNPKFNTLDGLIDRRSCTGEYLVVDGRPLNPVGRTGIAGKGSLARWGPNHRVFVLITRLNMEEVSKNLMQADSLEFTEILACRSSTGTWSLPNGFVNSPHLALTSELDALLKSRLSKSLSVAGAEKRFRKALKHKELVLQSYYDDSRNTDNAWVEVTVYEFAYQYGFGDLVFENENNTLGFQWRKFSENPLGYDMFK</sequence>
<dbReference type="Pfam" id="PF25969">
    <property type="entry name" value="NUDT9_N"/>
    <property type="match status" value="1"/>
</dbReference>
<dbReference type="GO" id="GO:0047631">
    <property type="term" value="F:ADP-ribose diphosphatase activity"/>
    <property type="evidence" value="ECO:0007669"/>
    <property type="project" value="InterPro"/>
</dbReference>
<protein>
    <submittedName>
        <fullName evidence="1">ADP-ribose pyrophosphatase, mitochondrial</fullName>
    </submittedName>
</protein>
<dbReference type="PANTHER" id="PTHR13030:SF8">
    <property type="entry name" value="ADP-RIBOSE PYROPHOSPHATASE, MITOCHONDRIAL"/>
    <property type="match status" value="1"/>
</dbReference>
<dbReference type="AlphaFoldDB" id="A0A0V0RVZ7"/>
<dbReference type="Proteomes" id="UP000054630">
    <property type="component" value="Unassembled WGS sequence"/>
</dbReference>